<name>A0A6A4HJ17_9AGAR</name>
<dbReference type="Proteomes" id="UP000799118">
    <property type="component" value="Unassembled WGS sequence"/>
</dbReference>
<accession>A0A6A4HJ17</accession>
<sequence>NVVLKVEEAVENVGKRTGKEQQVAFWSENDMNTMPQHLAHHKCSIPRLNDMARPSSQELHTER</sequence>
<feature type="non-terminal residue" evidence="1">
    <location>
        <position position="1"/>
    </location>
</feature>
<keyword evidence="2" id="KW-1185">Reference proteome</keyword>
<dbReference type="EMBL" id="ML769489">
    <property type="protein sequence ID" value="KAE9397973.1"/>
    <property type="molecule type" value="Genomic_DNA"/>
</dbReference>
<evidence type="ECO:0000313" key="1">
    <source>
        <dbReference type="EMBL" id="KAE9397973.1"/>
    </source>
</evidence>
<reference evidence="1" key="1">
    <citation type="journal article" date="2019" name="Environ. Microbiol.">
        <title>Fungal ecological strategies reflected in gene transcription - a case study of two litter decomposers.</title>
        <authorList>
            <person name="Barbi F."/>
            <person name="Kohler A."/>
            <person name="Barry K."/>
            <person name="Baskaran P."/>
            <person name="Daum C."/>
            <person name="Fauchery L."/>
            <person name="Ihrmark K."/>
            <person name="Kuo A."/>
            <person name="LaButti K."/>
            <person name="Lipzen A."/>
            <person name="Morin E."/>
            <person name="Grigoriev I.V."/>
            <person name="Henrissat B."/>
            <person name="Lindahl B."/>
            <person name="Martin F."/>
        </authorList>
    </citation>
    <scope>NUCLEOTIDE SEQUENCE</scope>
    <source>
        <strain evidence="1">JB14</strain>
    </source>
</reference>
<dbReference type="AlphaFoldDB" id="A0A6A4HJ17"/>
<gene>
    <name evidence="1" type="ORF">BT96DRAFT_921074</name>
</gene>
<evidence type="ECO:0000313" key="2">
    <source>
        <dbReference type="Proteomes" id="UP000799118"/>
    </source>
</evidence>
<proteinExistence type="predicted"/>
<organism evidence="1 2">
    <name type="scientific">Gymnopus androsaceus JB14</name>
    <dbReference type="NCBI Taxonomy" id="1447944"/>
    <lineage>
        <taxon>Eukaryota</taxon>
        <taxon>Fungi</taxon>
        <taxon>Dikarya</taxon>
        <taxon>Basidiomycota</taxon>
        <taxon>Agaricomycotina</taxon>
        <taxon>Agaricomycetes</taxon>
        <taxon>Agaricomycetidae</taxon>
        <taxon>Agaricales</taxon>
        <taxon>Marasmiineae</taxon>
        <taxon>Omphalotaceae</taxon>
        <taxon>Gymnopus</taxon>
    </lineage>
</organism>
<protein>
    <submittedName>
        <fullName evidence="1">Uncharacterized protein</fullName>
    </submittedName>
</protein>